<dbReference type="EMBL" id="JACWMT010000003">
    <property type="protein sequence ID" value="MBD1271728.1"/>
    <property type="molecule type" value="Genomic_DNA"/>
</dbReference>
<reference evidence="3 4" key="1">
    <citation type="submission" date="2020-07" db="EMBL/GenBank/DDBJ databases">
        <title>Sequencing the genomes of 1000 actinobacteria strains.</title>
        <authorList>
            <person name="Klenk H.-P."/>
        </authorList>
    </citation>
    <scope>NUCLEOTIDE SEQUENCE [LARGE SCALE GENOMIC DNA]</scope>
    <source>
        <strain evidence="3 4">DSM 19087</strain>
    </source>
</reference>
<keyword evidence="4" id="KW-1185">Reference proteome</keyword>
<evidence type="ECO:0000313" key="2">
    <source>
        <dbReference type="EMBL" id="MBD1271728.1"/>
    </source>
</evidence>
<organism evidence="2 5">
    <name type="scientific">Aeromicrobium tamlense</name>
    <dbReference type="NCBI Taxonomy" id="375541"/>
    <lineage>
        <taxon>Bacteria</taxon>
        <taxon>Bacillati</taxon>
        <taxon>Actinomycetota</taxon>
        <taxon>Actinomycetes</taxon>
        <taxon>Propionibacteriales</taxon>
        <taxon>Nocardioidaceae</taxon>
        <taxon>Aeromicrobium</taxon>
    </lineage>
</organism>
<comment type="caution">
    <text evidence="2">The sequence shown here is derived from an EMBL/GenBank/DDBJ whole genome shotgun (WGS) entry which is preliminary data.</text>
</comment>
<dbReference type="InterPro" id="IPR041657">
    <property type="entry name" value="HTH_17"/>
</dbReference>
<keyword evidence="3" id="KW-0238">DNA-binding</keyword>
<name>A0A8I0G057_9ACTN</name>
<dbReference type="Proteomes" id="UP000659061">
    <property type="component" value="Unassembled WGS sequence"/>
</dbReference>
<dbReference type="EMBL" id="JACBZN010000001">
    <property type="protein sequence ID" value="NYI37524.1"/>
    <property type="molecule type" value="Genomic_DNA"/>
</dbReference>
<dbReference type="Proteomes" id="UP000587211">
    <property type="component" value="Unassembled WGS sequence"/>
</dbReference>
<evidence type="ECO:0000313" key="5">
    <source>
        <dbReference type="Proteomes" id="UP000659061"/>
    </source>
</evidence>
<dbReference type="RefSeq" id="WP_179424029.1">
    <property type="nucleotide sequence ID" value="NZ_BAAAMP010000003.1"/>
</dbReference>
<dbReference type="Pfam" id="PF12728">
    <property type="entry name" value="HTH_17"/>
    <property type="match status" value="1"/>
</dbReference>
<protein>
    <submittedName>
        <fullName evidence="3">DNA-binding transcriptional regulator AlpA</fullName>
    </submittedName>
    <submittedName>
        <fullName evidence="2">Helix-turn-helix domain-containing protein</fullName>
    </submittedName>
</protein>
<feature type="domain" description="Helix-turn-helix" evidence="1">
    <location>
        <begin position="11"/>
        <end position="59"/>
    </location>
</feature>
<gene>
    <name evidence="3" type="ORF">BJ975_000899</name>
    <name evidence="2" type="ORF">IDH50_15900</name>
</gene>
<proteinExistence type="predicted"/>
<accession>A0A8I0G057</accession>
<evidence type="ECO:0000259" key="1">
    <source>
        <dbReference type="Pfam" id="PF12728"/>
    </source>
</evidence>
<sequence>MSTAMPERLWTLDETASFLAIPPSTLYKLNHKRTGPAFFRVGKHCRYDPRDVLAWLKRHAHLPEQA</sequence>
<evidence type="ECO:0000313" key="3">
    <source>
        <dbReference type="EMBL" id="NYI37524.1"/>
    </source>
</evidence>
<dbReference type="AlphaFoldDB" id="A0A8I0G057"/>
<dbReference type="GO" id="GO:0003677">
    <property type="term" value="F:DNA binding"/>
    <property type="evidence" value="ECO:0007669"/>
    <property type="project" value="UniProtKB-KW"/>
</dbReference>
<reference evidence="2" key="2">
    <citation type="submission" date="2020-09" db="EMBL/GenBank/DDBJ databases">
        <title>Novel species in genus Aeromicrobium.</title>
        <authorList>
            <person name="Zhang G."/>
        </authorList>
    </citation>
    <scope>NUCLEOTIDE SEQUENCE</scope>
    <source>
        <strain evidence="2">SSW1-57</strain>
    </source>
</reference>
<evidence type="ECO:0000313" key="4">
    <source>
        <dbReference type="Proteomes" id="UP000587211"/>
    </source>
</evidence>